<feature type="binding site" evidence="9">
    <location>
        <begin position="414"/>
        <end position="417"/>
    </location>
    <ligand>
        <name>ATP</name>
        <dbReference type="ChEBI" id="CHEBI:30616"/>
    </ligand>
</feature>
<gene>
    <name evidence="12" type="ORF">BCR35DRAFT_298982</name>
</gene>
<reference evidence="12 13" key="1">
    <citation type="submission" date="2016-07" db="EMBL/GenBank/DDBJ databases">
        <title>Pervasive Adenine N6-methylation of Active Genes in Fungi.</title>
        <authorList>
            <consortium name="DOE Joint Genome Institute"/>
            <person name="Mondo S.J."/>
            <person name="Dannebaum R.O."/>
            <person name="Kuo R.C."/>
            <person name="Labutti K."/>
            <person name="Haridas S."/>
            <person name="Kuo A."/>
            <person name="Salamov A."/>
            <person name="Ahrendt S.R."/>
            <person name="Lipzen A."/>
            <person name="Sullivan W."/>
            <person name="Andreopoulos W.B."/>
            <person name="Clum A."/>
            <person name="Lindquist E."/>
            <person name="Daum C."/>
            <person name="Ramamoorthy G.K."/>
            <person name="Gryganskyi A."/>
            <person name="Culley D."/>
            <person name="Magnuson J.K."/>
            <person name="James T.Y."/>
            <person name="O'Malley M.A."/>
            <person name="Stajich J.E."/>
            <person name="Spatafora J.W."/>
            <person name="Visel A."/>
            <person name="Grigoriev I.V."/>
        </authorList>
    </citation>
    <scope>NUCLEOTIDE SEQUENCE [LARGE SCALE GENOMIC DNA]</scope>
    <source>
        <strain evidence="12 13">62-1032</strain>
    </source>
</reference>
<keyword evidence="13" id="KW-1185">Reference proteome</keyword>
<dbReference type="FunCoup" id="A0A1Y2G414">
    <property type="interactions" value="262"/>
</dbReference>
<evidence type="ECO:0000256" key="1">
    <source>
        <dbReference type="ARBA" id="ARBA00012840"/>
    </source>
</evidence>
<dbReference type="OrthoDB" id="10264585at2759"/>
<feature type="region of interest" description="Disordered" evidence="10">
    <location>
        <begin position="93"/>
        <end position="115"/>
    </location>
</feature>
<name>A0A1Y2G414_9BASI</name>
<dbReference type="Proteomes" id="UP000193467">
    <property type="component" value="Unassembled WGS sequence"/>
</dbReference>
<dbReference type="InterPro" id="IPR010978">
    <property type="entry name" value="tRNA-bd_arm"/>
</dbReference>
<dbReference type="PROSITE" id="PS50862">
    <property type="entry name" value="AA_TRNA_LIGASE_II"/>
    <property type="match status" value="1"/>
</dbReference>
<keyword evidence="2" id="KW-0436">Ligase</keyword>
<dbReference type="InterPro" id="IPR042103">
    <property type="entry name" value="SerRS_1_N_sf"/>
</dbReference>
<dbReference type="PIRSF" id="PIRSF001529">
    <property type="entry name" value="Ser-tRNA-synth_IIa"/>
    <property type="match status" value="1"/>
</dbReference>
<dbReference type="EC" id="6.1.1.11" evidence="1"/>
<evidence type="ECO:0000256" key="3">
    <source>
        <dbReference type="ARBA" id="ARBA00022741"/>
    </source>
</evidence>
<evidence type="ECO:0000256" key="8">
    <source>
        <dbReference type="PIRSR" id="PIRSR001529-1"/>
    </source>
</evidence>
<evidence type="ECO:0000256" key="4">
    <source>
        <dbReference type="ARBA" id="ARBA00022840"/>
    </source>
</evidence>
<proteinExistence type="predicted"/>
<feature type="binding site" evidence="9">
    <location>
        <begin position="327"/>
        <end position="329"/>
    </location>
    <ligand>
        <name>ATP</name>
        <dbReference type="ChEBI" id="CHEBI:30616"/>
    </ligand>
</feature>
<evidence type="ECO:0000256" key="6">
    <source>
        <dbReference type="ARBA" id="ARBA00031113"/>
    </source>
</evidence>
<dbReference type="Pfam" id="PF02403">
    <property type="entry name" value="Seryl_tRNA_N"/>
    <property type="match status" value="1"/>
</dbReference>
<evidence type="ECO:0000256" key="5">
    <source>
        <dbReference type="ARBA" id="ARBA00023146"/>
    </source>
</evidence>
<feature type="region of interest" description="Disordered" evidence="10">
    <location>
        <begin position="20"/>
        <end position="46"/>
    </location>
</feature>
<evidence type="ECO:0000256" key="10">
    <source>
        <dbReference type="SAM" id="MobiDB-lite"/>
    </source>
</evidence>
<evidence type="ECO:0000313" key="13">
    <source>
        <dbReference type="Proteomes" id="UP000193467"/>
    </source>
</evidence>
<dbReference type="InParanoid" id="A0A1Y2G414"/>
<feature type="site" description="Important for serine binding" evidence="8">
    <location>
        <position position="454"/>
    </location>
</feature>
<feature type="binding site" evidence="8">
    <location>
        <position position="296"/>
    </location>
    <ligand>
        <name>L-serine</name>
        <dbReference type="ChEBI" id="CHEBI:33384"/>
    </ligand>
</feature>
<dbReference type="InterPro" id="IPR006195">
    <property type="entry name" value="aa-tRNA-synth_II"/>
</dbReference>
<feature type="binding site" evidence="9">
    <location>
        <begin position="343"/>
        <end position="346"/>
    </location>
    <ligand>
        <name>ATP</name>
        <dbReference type="ChEBI" id="CHEBI:30616"/>
    </ligand>
</feature>
<evidence type="ECO:0000256" key="2">
    <source>
        <dbReference type="ARBA" id="ARBA00022598"/>
    </source>
</evidence>
<evidence type="ECO:0000256" key="7">
    <source>
        <dbReference type="ARBA" id="ARBA00034892"/>
    </source>
</evidence>
<dbReference type="EMBL" id="MCGR01000002">
    <property type="protein sequence ID" value="ORY91703.1"/>
    <property type="molecule type" value="Genomic_DNA"/>
</dbReference>
<dbReference type="InterPro" id="IPR015866">
    <property type="entry name" value="Ser-tRNA-synth_1_N"/>
</dbReference>
<keyword evidence="4 9" id="KW-0067">ATP-binding</keyword>
<evidence type="ECO:0000313" key="12">
    <source>
        <dbReference type="EMBL" id="ORY91703.1"/>
    </source>
</evidence>
<feature type="region of interest" description="Disordered" evidence="10">
    <location>
        <begin position="165"/>
        <end position="210"/>
    </location>
</feature>
<dbReference type="InterPro" id="IPR002317">
    <property type="entry name" value="Ser-tRNA-ligase_type_1"/>
</dbReference>
<dbReference type="STRING" id="106004.A0A1Y2G414"/>
<dbReference type="GO" id="GO:0004828">
    <property type="term" value="F:serine-tRNA ligase activity"/>
    <property type="evidence" value="ECO:0007669"/>
    <property type="project" value="UniProtKB-EC"/>
</dbReference>
<dbReference type="NCBIfam" id="TIGR00414">
    <property type="entry name" value="serS"/>
    <property type="match status" value="1"/>
</dbReference>
<keyword evidence="3" id="KW-0547">Nucleotide-binding</keyword>
<feature type="binding site" evidence="8">
    <location>
        <position position="452"/>
    </location>
    <ligand>
        <name>L-serine</name>
        <dbReference type="ChEBI" id="CHEBI:33384"/>
    </ligand>
</feature>
<dbReference type="PRINTS" id="PR00981">
    <property type="entry name" value="TRNASYNTHSER"/>
</dbReference>
<organism evidence="12 13">
    <name type="scientific">Leucosporidium creatinivorum</name>
    <dbReference type="NCBI Taxonomy" id="106004"/>
    <lineage>
        <taxon>Eukaryota</taxon>
        <taxon>Fungi</taxon>
        <taxon>Dikarya</taxon>
        <taxon>Basidiomycota</taxon>
        <taxon>Pucciniomycotina</taxon>
        <taxon>Microbotryomycetes</taxon>
        <taxon>Leucosporidiales</taxon>
        <taxon>Leucosporidium</taxon>
    </lineage>
</organism>
<dbReference type="SUPFAM" id="SSF55681">
    <property type="entry name" value="Class II aaRS and biotin synthetases"/>
    <property type="match status" value="1"/>
</dbReference>
<comment type="caution">
    <text evidence="12">The sequence shown here is derived from an EMBL/GenBank/DDBJ whole genome shotgun (WGS) entry which is preliminary data.</text>
</comment>
<dbReference type="InterPro" id="IPR002314">
    <property type="entry name" value="aa-tRNA-synt_IIb"/>
</dbReference>
<dbReference type="Gene3D" id="1.10.287.40">
    <property type="entry name" value="Serine-tRNA synthetase, tRNA binding domain"/>
    <property type="match status" value="1"/>
</dbReference>
<feature type="domain" description="Aminoacyl-transfer RNA synthetases class-II family profile" evidence="11">
    <location>
        <begin position="244"/>
        <end position="484"/>
    </location>
</feature>
<dbReference type="Gene3D" id="3.30.930.10">
    <property type="entry name" value="Bira Bifunctional Protein, Domain 2"/>
    <property type="match status" value="1"/>
</dbReference>
<feature type="compositionally biased region" description="Low complexity" evidence="10">
    <location>
        <begin position="187"/>
        <end position="202"/>
    </location>
</feature>
<dbReference type="UniPathway" id="UPA00906">
    <property type="reaction ID" value="UER00895"/>
</dbReference>
<sequence>MLRLAAQRLQPSRRSLSSCPLCLSRSASSTSTSSRPTTLPPPSLDLAPILANPSRIKQNLLDRNYPLDPSVVDELTALETEAKGVRKELQAARERRNAAAGAGGKGQQATEEARKEGAELKKLLKRLEPHLAGLEKQLQHLALQLPNTSHEASPVGDEDQAITVKTFGPSIPSPPPSAIPSLDHLALTSPSGSLSSSSSTPGKPWTDFPSSTLTSGPSWPLLLNSGALLELALTQYAFSRTLHRGFSPVLTPDVVRAEVAERCGFRPRDGEAQQTYFLSDGTPEGAKEAGLVLAGTAEVPLVAMSAARIFEAKELPLRQVALGRAFRAEAGARGADSRGLYRVHQFSKVEMVVVCTEEQSGELLEELRSLQEEILSGLGLSLRVLDMPTQELGASAHRKYDIEAWMPGRGKWGELSSASNCTDYQSRRLGIRYRPSTTTSAPSKTLFAHTLNATAAAIPRLIVALVENGAVLGEKGEVVKMRLPGCLRRFWLGSGELGVVEEGGVIEWVEEGEALRVEGP</sequence>
<feature type="binding site" evidence="8">
    <location>
        <position position="350"/>
    </location>
    <ligand>
        <name>L-serine</name>
        <dbReference type="ChEBI" id="CHEBI:33384"/>
    </ligand>
</feature>
<dbReference type="PANTHER" id="PTHR11778">
    <property type="entry name" value="SERYL-TRNA SYNTHETASE"/>
    <property type="match status" value="1"/>
</dbReference>
<dbReference type="GO" id="GO:0005524">
    <property type="term" value="F:ATP binding"/>
    <property type="evidence" value="ECO:0007669"/>
    <property type="project" value="UniProtKB-KW"/>
</dbReference>
<evidence type="ECO:0000256" key="9">
    <source>
        <dbReference type="PIRSR" id="PIRSR001529-2"/>
    </source>
</evidence>
<dbReference type="Pfam" id="PF00587">
    <property type="entry name" value="tRNA-synt_2b"/>
    <property type="match status" value="1"/>
</dbReference>
<dbReference type="AlphaFoldDB" id="A0A1Y2G414"/>
<keyword evidence="5" id="KW-0030">Aminoacyl-tRNA synthetase</keyword>
<accession>A0A1Y2G414</accession>
<dbReference type="GO" id="GO:0006434">
    <property type="term" value="P:seryl-tRNA aminoacylation"/>
    <property type="evidence" value="ECO:0007669"/>
    <property type="project" value="InterPro"/>
</dbReference>
<protein>
    <recommendedName>
        <fullName evidence="1">serine--tRNA ligase</fullName>
        <ecNumber evidence="1">6.1.1.11</ecNumber>
    </recommendedName>
    <alternativeName>
        <fullName evidence="6">Seryl-tRNA synthetase</fullName>
    </alternativeName>
    <alternativeName>
        <fullName evidence="7">Seryl-tRNA(Ser) synthetase</fullName>
    </alternativeName>
</protein>
<dbReference type="SUPFAM" id="SSF46589">
    <property type="entry name" value="tRNA-binding arm"/>
    <property type="match status" value="1"/>
</dbReference>
<dbReference type="InterPro" id="IPR045864">
    <property type="entry name" value="aa-tRNA-synth_II/BPL/LPL"/>
</dbReference>
<feature type="compositionally biased region" description="Low complexity" evidence="10">
    <location>
        <begin position="20"/>
        <end position="37"/>
    </location>
</feature>
<feature type="binding site" evidence="8">
    <location>
        <position position="327"/>
    </location>
    <ligand>
        <name>L-serine</name>
        <dbReference type="ChEBI" id="CHEBI:33384"/>
    </ligand>
</feature>
<evidence type="ECO:0000259" key="11">
    <source>
        <dbReference type="PROSITE" id="PS50862"/>
    </source>
</evidence>